<dbReference type="EMBL" id="LSGP01000017">
    <property type="protein sequence ID" value="KYZ76581.1"/>
    <property type="molecule type" value="Genomic_DNA"/>
</dbReference>
<evidence type="ECO:0000256" key="2">
    <source>
        <dbReference type="ARBA" id="ARBA00023125"/>
    </source>
</evidence>
<keyword evidence="3" id="KW-0804">Transcription</keyword>
<dbReference type="AlphaFoldDB" id="A0A154BRM3"/>
<dbReference type="InterPro" id="IPR013668">
    <property type="entry name" value="RNase_R_HTH_12"/>
</dbReference>
<dbReference type="InterPro" id="IPR008920">
    <property type="entry name" value="TF_FadR/GntR_C"/>
</dbReference>
<protein>
    <recommendedName>
        <fullName evidence="4">GntR C-terminal domain-containing protein</fullName>
    </recommendedName>
</protein>
<evidence type="ECO:0000256" key="1">
    <source>
        <dbReference type="ARBA" id="ARBA00023015"/>
    </source>
</evidence>
<dbReference type="InterPro" id="IPR011711">
    <property type="entry name" value="GntR_C"/>
</dbReference>
<dbReference type="GO" id="GO:0003677">
    <property type="term" value="F:DNA binding"/>
    <property type="evidence" value="ECO:0007669"/>
    <property type="project" value="UniProtKB-KW"/>
</dbReference>
<gene>
    <name evidence="5" type="ORF">AXX12_09125</name>
</gene>
<evidence type="ECO:0000259" key="4">
    <source>
        <dbReference type="SMART" id="SM00895"/>
    </source>
</evidence>
<dbReference type="Pfam" id="PF08461">
    <property type="entry name" value="WHD_RNase_R"/>
    <property type="match status" value="1"/>
</dbReference>
<sequence length="246" mass="27377">MLSERERLESDVLAIIRDADQPVGSGLLSATLRQLGHVVSEATIGRLLRDFDLAGYTQKAGFQGRSLSTAGRDKLAALADKERNLLWGAEFADALKGHNKEKLLEVLIARRAIESELAALAALNATEEELKQLNGIVDDQRRTLAAGNMTARQDVDFHALIARMARNRVLESAVGLIRQDTQLSPVLEYIRKHVNSMIYIDHDNIRKAVSTRQPAQARQAMISHIDNLIADVERYWETTATRDVSE</sequence>
<organism evidence="5 6">
    <name type="scientific">Anaerosporomusa subterranea</name>
    <dbReference type="NCBI Taxonomy" id="1794912"/>
    <lineage>
        <taxon>Bacteria</taxon>
        <taxon>Bacillati</taxon>
        <taxon>Bacillota</taxon>
        <taxon>Negativicutes</taxon>
        <taxon>Acetonemataceae</taxon>
        <taxon>Anaerosporomusa</taxon>
    </lineage>
</organism>
<comment type="caution">
    <text evidence="5">The sequence shown here is derived from an EMBL/GenBank/DDBJ whole genome shotgun (WGS) entry which is preliminary data.</text>
</comment>
<accession>A0A154BRM3</accession>
<evidence type="ECO:0000256" key="3">
    <source>
        <dbReference type="ARBA" id="ARBA00023163"/>
    </source>
</evidence>
<dbReference type="PANTHER" id="PTHR43537">
    <property type="entry name" value="TRANSCRIPTIONAL REGULATOR, GNTR FAMILY"/>
    <property type="match status" value="1"/>
</dbReference>
<feature type="domain" description="GntR C-terminal" evidence="4">
    <location>
        <begin position="105"/>
        <end position="227"/>
    </location>
</feature>
<evidence type="ECO:0000313" key="6">
    <source>
        <dbReference type="Proteomes" id="UP000076268"/>
    </source>
</evidence>
<dbReference type="SMART" id="SM00895">
    <property type="entry name" value="FCD"/>
    <property type="match status" value="1"/>
</dbReference>
<dbReference type="PANTHER" id="PTHR43537:SF5">
    <property type="entry name" value="UXU OPERON TRANSCRIPTIONAL REGULATOR"/>
    <property type="match status" value="1"/>
</dbReference>
<dbReference type="RefSeq" id="WP_066242293.1">
    <property type="nucleotide sequence ID" value="NZ_LSGP01000017.1"/>
</dbReference>
<dbReference type="SUPFAM" id="SSF48008">
    <property type="entry name" value="GntR ligand-binding domain-like"/>
    <property type="match status" value="1"/>
</dbReference>
<dbReference type="STRING" id="1794912.AXX12_09125"/>
<dbReference type="Proteomes" id="UP000076268">
    <property type="component" value="Unassembled WGS sequence"/>
</dbReference>
<dbReference type="Pfam" id="PF07729">
    <property type="entry name" value="FCD"/>
    <property type="match status" value="1"/>
</dbReference>
<keyword evidence="1" id="KW-0805">Transcription regulation</keyword>
<reference evidence="5 6" key="1">
    <citation type="submission" date="2016-02" db="EMBL/GenBank/DDBJ databases">
        <title>Anaerosporomusa subterraneum gen. nov., sp. nov., a spore-forming obligate anaerobe isolated from saprolite.</title>
        <authorList>
            <person name="Choi J.K."/>
            <person name="Shah M."/>
            <person name="Yee N."/>
        </authorList>
    </citation>
    <scope>NUCLEOTIDE SEQUENCE [LARGE SCALE GENOMIC DNA]</scope>
    <source>
        <strain evidence="5 6">RU4</strain>
    </source>
</reference>
<dbReference type="Gene3D" id="1.20.120.530">
    <property type="entry name" value="GntR ligand-binding domain-like"/>
    <property type="match status" value="1"/>
</dbReference>
<evidence type="ECO:0000313" key="5">
    <source>
        <dbReference type="EMBL" id="KYZ76581.1"/>
    </source>
</evidence>
<name>A0A154BRM3_ANASB</name>
<keyword evidence="2" id="KW-0238">DNA-binding</keyword>
<keyword evidence="6" id="KW-1185">Reference proteome</keyword>
<proteinExistence type="predicted"/>